<dbReference type="RefSeq" id="WP_144869833.1">
    <property type="nucleotide sequence ID" value="NZ_LR213882.1"/>
</dbReference>
<sequence>MVMTQPFVSQFTITGKLEDLSTKSNDCIKYLQLVTEQGEYWVKVAKELRKSISSKLKPGCLLKVTGMRRHEINKGKIKYKAYGIELLSKPASEKVISQTCNSTVTAKPKAKVLFCQKSTCWKKGGKTACELLKKELKNRGLAGQVEVKTVGCLKQCKKAPNMVIMPDKARYSRVQPQKVSNLIEKHLIAD</sequence>
<evidence type="ECO:0000313" key="2">
    <source>
        <dbReference type="Proteomes" id="UP000320055"/>
    </source>
</evidence>
<keyword evidence="2" id="KW-1185">Reference proteome</keyword>
<organism evidence="1 2">
    <name type="scientific">Hyella patelloides LEGE 07179</name>
    <dbReference type="NCBI Taxonomy" id="945734"/>
    <lineage>
        <taxon>Bacteria</taxon>
        <taxon>Bacillati</taxon>
        <taxon>Cyanobacteriota</taxon>
        <taxon>Cyanophyceae</taxon>
        <taxon>Pleurocapsales</taxon>
        <taxon>Hyellaceae</taxon>
        <taxon>Hyella</taxon>
    </lineage>
</organism>
<dbReference type="InterPro" id="IPR036249">
    <property type="entry name" value="Thioredoxin-like_sf"/>
</dbReference>
<dbReference type="Proteomes" id="UP000320055">
    <property type="component" value="Unassembled WGS sequence"/>
</dbReference>
<accession>A0A563VKU6</accession>
<dbReference type="OrthoDB" id="465045at2"/>
<protein>
    <submittedName>
        <fullName evidence="1">Ferredoxin</fullName>
    </submittedName>
</protein>
<dbReference type="Pfam" id="PF01257">
    <property type="entry name" value="2Fe-2S_thioredx"/>
    <property type="match status" value="1"/>
</dbReference>
<reference evidence="1 2" key="1">
    <citation type="submission" date="2019-01" db="EMBL/GenBank/DDBJ databases">
        <authorList>
            <person name="Brito A."/>
        </authorList>
    </citation>
    <scope>NUCLEOTIDE SEQUENCE [LARGE SCALE GENOMIC DNA]</scope>
    <source>
        <strain evidence="1">1</strain>
    </source>
</reference>
<dbReference type="EMBL" id="CAACVJ010000034">
    <property type="protein sequence ID" value="VEP11967.1"/>
    <property type="molecule type" value="Genomic_DNA"/>
</dbReference>
<evidence type="ECO:0000313" key="1">
    <source>
        <dbReference type="EMBL" id="VEP11967.1"/>
    </source>
</evidence>
<proteinExistence type="predicted"/>
<dbReference type="CDD" id="cd02980">
    <property type="entry name" value="TRX_Fd_family"/>
    <property type="match status" value="1"/>
</dbReference>
<dbReference type="Gene3D" id="3.40.30.10">
    <property type="entry name" value="Glutaredoxin"/>
    <property type="match status" value="1"/>
</dbReference>
<dbReference type="SUPFAM" id="SSF52833">
    <property type="entry name" value="Thioredoxin-like"/>
    <property type="match status" value="1"/>
</dbReference>
<dbReference type="AlphaFoldDB" id="A0A563VKU6"/>
<gene>
    <name evidence="1" type="ORF">H1P_1290007</name>
</gene>
<name>A0A563VKU6_9CYAN</name>